<proteinExistence type="inferred from homology"/>
<dbReference type="OrthoDB" id="9794842at2"/>
<dbReference type="EC" id="3.5.1.28" evidence="5"/>
<gene>
    <name evidence="14" type="ORF">EV674_11274</name>
</gene>
<keyword evidence="6" id="KW-0963">Cytoplasm</keyword>
<dbReference type="GO" id="GO:0008745">
    <property type="term" value="F:N-acetylmuramoyl-L-alanine amidase activity"/>
    <property type="evidence" value="ECO:0007669"/>
    <property type="project" value="UniProtKB-EC"/>
</dbReference>
<dbReference type="SUPFAM" id="SSF55846">
    <property type="entry name" value="N-acetylmuramoyl-L-alanine amidase-like"/>
    <property type="match status" value="1"/>
</dbReference>
<evidence type="ECO:0000256" key="11">
    <source>
        <dbReference type="ARBA" id="ARBA00039257"/>
    </source>
</evidence>
<dbReference type="NCBIfam" id="NF008758">
    <property type="entry name" value="PRK11789.1"/>
    <property type="match status" value="1"/>
</dbReference>
<comment type="subcellular location">
    <subcellularLocation>
        <location evidence="3">Cytoplasm</location>
    </subcellularLocation>
</comment>
<accession>A0A4R2N934</accession>
<evidence type="ECO:0000313" key="14">
    <source>
        <dbReference type="EMBL" id="TCP17517.1"/>
    </source>
</evidence>
<evidence type="ECO:0000256" key="1">
    <source>
        <dbReference type="ARBA" id="ARBA00001561"/>
    </source>
</evidence>
<dbReference type="PANTHER" id="PTHR30417">
    <property type="entry name" value="N-ACETYLMURAMOYL-L-ALANINE AMIDASE AMID"/>
    <property type="match status" value="1"/>
</dbReference>
<evidence type="ECO:0000259" key="13">
    <source>
        <dbReference type="SMART" id="SM00644"/>
    </source>
</evidence>
<evidence type="ECO:0000313" key="15">
    <source>
        <dbReference type="Proteomes" id="UP000295182"/>
    </source>
</evidence>
<protein>
    <recommendedName>
        <fullName evidence="11">1,6-anhydro-N-acetylmuramyl-L-alanine amidase AmpD</fullName>
        <ecNumber evidence="5">3.5.1.28</ecNumber>
    </recommendedName>
    <alternativeName>
        <fullName evidence="12">N-acetylmuramoyl-L-alanine amidase</fullName>
    </alternativeName>
</protein>
<dbReference type="PANTHER" id="PTHR30417:SF4">
    <property type="entry name" value="1,6-ANHYDRO-N-ACETYLMURAMYL-L-ALANINE AMIDASE AMPD"/>
    <property type="match status" value="1"/>
</dbReference>
<evidence type="ECO:0000256" key="3">
    <source>
        <dbReference type="ARBA" id="ARBA00004496"/>
    </source>
</evidence>
<dbReference type="CDD" id="cd06583">
    <property type="entry name" value="PGRP"/>
    <property type="match status" value="1"/>
</dbReference>
<keyword evidence="8" id="KW-0378">Hydrolase</keyword>
<evidence type="ECO:0000256" key="7">
    <source>
        <dbReference type="ARBA" id="ARBA00022723"/>
    </source>
</evidence>
<evidence type="ECO:0000256" key="6">
    <source>
        <dbReference type="ARBA" id="ARBA00022490"/>
    </source>
</evidence>
<evidence type="ECO:0000256" key="10">
    <source>
        <dbReference type="ARBA" id="ARBA00023316"/>
    </source>
</evidence>
<dbReference type="GO" id="GO:0046872">
    <property type="term" value="F:metal ion binding"/>
    <property type="evidence" value="ECO:0007669"/>
    <property type="project" value="UniProtKB-KW"/>
</dbReference>
<dbReference type="Proteomes" id="UP000295182">
    <property type="component" value="Unassembled WGS sequence"/>
</dbReference>
<comment type="caution">
    <text evidence="14">The sequence shown here is derived from an EMBL/GenBank/DDBJ whole genome shotgun (WGS) entry which is preliminary data.</text>
</comment>
<dbReference type="InterPro" id="IPR036505">
    <property type="entry name" value="Amidase/PGRP_sf"/>
</dbReference>
<comment type="catalytic activity">
    <reaction evidence="1">
        <text>Hydrolyzes the link between N-acetylmuramoyl residues and L-amino acid residues in certain cell-wall glycopeptides.</text>
        <dbReference type="EC" id="3.5.1.28"/>
    </reaction>
</comment>
<evidence type="ECO:0000256" key="2">
    <source>
        <dbReference type="ARBA" id="ARBA00001947"/>
    </source>
</evidence>
<evidence type="ECO:0000256" key="9">
    <source>
        <dbReference type="ARBA" id="ARBA00022833"/>
    </source>
</evidence>
<dbReference type="InterPro" id="IPR051206">
    <property type="entry name" value="NAMLAA_amidase_2"/>
</dbReference>
<reference evidence="14 15" key="1">
    <citation type="submission" date="2019-03" db="EMBL/GenBank/DDBJ databases">
        <title>Genomic Encyclopedia of Type Strains, Phase IV (KMG-IV): sequencing the most valuable type-strain genomes for metagenomic binning, comparative biology and taxonomic classification.</title>
        <authorList>
            <person name="Goeker M."/>
        </authorList>
    </citation>
    <scope>NUCLEOTIDE SEQUENCE [LARGE SCALE GENOMIC DNA]</scope>
    <source>
        <strain evidence="14 15">DSM 1837</strain>
    </source>
</reference>
<dbReference type="GO" id="GO:0071555">
    <property type="term" value="P:cell wall organization"/>
    <property type="evidence" value="ECO:0007669"/>
    <property type="project" value="UniProtKB-KW"/>
</dbReference>
<dbReference type="RefSeq" id="WP_119013083.1">
    <property type="nucleotide sequence ID" value="NZ_QXNC01000012.1"/>
</dbReference>
<comment type="similarity">
    <text evidence="4">Belongs to the N-acetylmuramoyl-L-alanine amidase 2 family.</text>
</comment>
<dbReference type="Pfam" id="PF01510">
    <property type="entry name" value="Amidase_2"/>
    <property type="match status" value="1"/>
</dbReference>
<evidence type="ECO:0000256" key="12">
    <source>
        <dbReference type="ARBA" id="ARBA00042615"/>
    </source>
</evidence>
<dbReference type="EMBL" id="SLXH01000012">
    <property type="protein sequence ID" value="TCP17517.1"/>
    <property type="molecule type" value="Genomic_DNA"/>
</dbReference>
<organism evidence="14 15">
    <name type="scientific">Simplicispira metamorpha</name>
    <dbReference type="NCBI Taxonomy" id="80881"/>
    <lineage>
        <taxon>Bacteria</taxon>
        <taxon>Pseudomonadati</taxon>
        <taxon>Pseudomonadota</taxon>
        <taxon>Betaproteobacteria</taxon>
        <taxon>Burkholderiales</taxon>
        <taxon>Comamonadaceae</taxon>
        <taxon>Simplicispira</taxon>
    </lineage>
</organism>
<keyword evidence="10" id="KW-0961">Cell wall biogenesis/degradation</keyword>
<keyword evidence="9" id="KW-0862">Zinc</keyword>
<dbReference type="AlphaFoldDB" id="A0A4R2N934"/>
<sequence>MTPNPAQTKTMPPDTPAVWHAGWHAAATHQPSPNYGPRPAHAQVDLIVVHSISLPPGQYGGPGVPALFTNTLDWDAHPYYQGIRGLEVSAHFFIRRDGALWQFVDCDQRAWHAGASSYRGRQQCNDDSIGIELEGLEGECFEPAQYAALARLCNDLAARYPIAHIAGHEHIAPGRKHDPGAGFDWQHLQRLLPWDAACFPTATHTPTQHP</sequence>
<keyword evidence="15" id="KW-1185">Reference proteome</keyword>
<dbReference type="Gene3D" id="3.40.80.10">
    <property type="entry name" value="Peptidoglycan recognition protein-like"/>
    <property type="match status" value="1"/>
</dbReference>
<feature type="domain" description="N-acetylmuramoyl-L-alanine amidase" evidence="13">
    <location>
        <begin position="32"/>
        <end position="180"/>
    </location>
</feature>
<evidence type="ECO:0000256" key="5">
    <source>
        <dbReference type="ARBA" id="ARBA00011901"/>
    </source>
</evidence>
<dbReference type="InterPro" id="IPR002502">
    <property type="entry name" value="Amidase_domain"/>
</dbReference>
<evidence type="ECO:0000256" key="8">
    <source>
        <dbReference type="ARBA" id="ARBA00022801"/>
    </source>
</evidence>
<comment type="cofactor">
    <cofactor evidence="2">
        <name>Zn(2+)</name>
        <dbReference type="ChEBI" id="CHEBI:29105"/>
    </cofactor>
</comment>
<dbReference type="GO" id="GO:0009254">
    <property type="term" value="P:peptidoglycan turnover"/>
    <property type="evidence" value="ECO:0007669"/>
    <property type="project" value="TreeGrafter"/>
</dbReference>
<evidence type="ECO:0000256" key="4">
    <source>
        <dbReference type="ARBA" id="ARBA00007553"/>
    </source>
</evidence>
<name>A0A4R2N934_9BURK</name>
<dbReference type="SMART" id="SM00644">
    <property type="entry name" value="Ami_2"/>
    <property type="match status" value="1"/>
</dbReference>
<keyword evidence="7" id="KW-0479">Metal-binding</keyword>
<dbReference type="GO" id="GO:0009253">
    <property type="term" value="P:peptidoglycan catabolic process"/>
    <property type="evidence" value="ECO:0007669"/>
    <property type="project" value="InterPro"/>
</dbReference>
<dbReference type="GO" id="GO:0005737">
    <property type="term" value="C:cytoplasm"/>
    <property type="evidence" value="ECO:0007669"/>
    <property type="project" value="UniProtKB-SubCell"/>
</dbReference>